<name>A0ABN2V293_9MICO</name>
<dbReference type="PANTHER" id="PTHR43343:SF3">
    <property type="entry name" value="PROTEASE DO-LIKE 8, CHLOROPLASTIC"/>
    <property type="match status" value="1"/>
</dbReference>
<feature type="chain" id="PRO_5046731815" description="PDZ domain-containing protein" evidence="4">
    <location>
        <begin position="25"/>
        <end position="501"/>
    </location>
</feature>
<dbReference type="InterPro" id="IPR001478">
    <property type="entry name" value="PDZ"/>
</dbReference>
<keyword evidence="7" id="KW-1185">Reference proteome</keyword>
<organism evidence="6 7">
    <name type="scientific">Agromyces tropicus</name>
    <dbReference type="NCBI Taxonomy" id="555371"/>
    <lineage>
        <taxon>Bacteria</taxon>
        <taxon>Bacillati</taxon>
        <taxon>Actinomycetota</taxon>
        <taxon>Actinomycetes</taxon>
        <taxon>Micrococcales</taxon>
        <taxon>Microbacteriaceae</taxon>
        <taxon>Agromyces</taxon>
    </lineage>
</organism>
<dbReference type="InterPro" id="IPR043504">
    <property type="entry name" value="Peptidase_S1_PA_chymotrypsin"/>
</dbReference>
<dbReference type="Proteomes" id="UP001501196">
    <property type="component" value="Unassembled WGS sequence"/>
</dbReference>
<dbReference type="SUPFAM" id="SSF50494">
    <property type="entry name" value="Trypsin-like serine proteases"/>
    <property type="match status" value="1"/>
</dbReference>
<dbReference type="EMBL" id="BAAAPW010000007">
    <property type="protein sequence ID" value="GAA2044776.1"/>
    <property type="molecule type" value="Genomic_DNA"/>
</dbReference>
<dbReference type="PROSITE" id="PS51257">
    <property type="entry name" value="PROKAR_LIPOPROTEIN"/>
    <property type="match status" value="1"/>
</dbReference>
<keyword evidence="3" id="KW-0378">Hydrolase</keyword>
<dbReference type="InterPro" id="IPR009003">
    <property type="entry name" value="Peptidase_S1_PA"/>
</dbReference>
<proteinExistence type="inferred from homology"/>
<evidence type="ECO:0000313" key="7">
    <source>
        <dbReference type="Proteomes" id="UP001501196"/>
    </source>
</evidence>
<accession>A0ABN2V293</accession>
<dbReference type="InterPro" id="IPR036034">
    <property type="entry name" value="PDZ_sf"/>
</dbReference>
<dbReference type="PRINTS" id="PR00834">
    <property type="entry name" value="PROTEASES2C"/>
</dbReference>
<evidence type="ECO:0000256" key="4">
    <source>
        <dbReference type="SAM" id="SignalP"/>
    </source>
</evidence>
<dbReference type="Gene3D" id="2.40.10.10">
    <property type="entry name" value="Trypsin-like serine proteases"/>
    <property type="match status" value="2"/>
</dbReference>
<dbReference type="Pfam" id="PF13365">
    <property type="entry name" value="Trypsin_2"/>
    <property type="match status" value="1"/>
</dbReference>
<gene>
    <name evidence="6" type="ORF">GCM10009819_34860</name>
</gene>
<dbReference type="InterPro" id="IPR041489">
    <property type="entry name" value="PDZ_6"/>
</dbReference>
<evidence type="ECO:0000256" key="1">
    <source>
        <dbReference type="ARBA" id="ARBA00010541"/>
    </source>
</evidence>
<sequence length="501" mass="50532">MTSNTSRISAAVVAAAAVAGLAGCVPTGPSGPAPVGFDGVQSATIQLEAVGTFVSPEEGGYEAAGRGSGFIITPDGLAVTNNHVVAGAGTLKVWRGGDTTDELSAKVLGTSECLDLAVVQLDGGDYPFLDWRNGDIDTALDVYAAGFPLGDPTFTETKGIVSKANTNGETPWASIDGVIEHDARIRGGNSGGPLVDPQGALVGVNYAGNDALDYNFAIHRDAVLDVIHDLVDGEDVLSLGINGEALVGEDGTGLGIWVNSVTSGSAADTAGVEPGDLLTRMEGVSLGLDGTMKEYCDVLRTHGTDAALALELYRPADGMVYRGQVNGEALRAVPVVGSGTDEPGSGGAVTVTDDTGAISVEVPASWSDVDGAAVTDAEGTVWESVSAAPDLAGYTGSWGTPGMTVYASRDAAGLSPDAAADLLADGLVDQGCVSKGREPYDDGLHVGVWEIFTDCGGTATFVVVGANDVTGSYTVVVAAQAVTDEDLSAADGVLGSFYAAY</sequence>
<dbReference type="InterPro" id="IPR001940">
    <property type="entry name" value="Peptidase_S1C"/>
</dbReference>
<protein>
    <recommendedName>
        <fullName evidence="5">PDZ domain-containing protein</fullName>
    </recommendedName>
</protein>
<dbReference type="Gene3D" id="2.30.42.10">
    <property type="match status" value="1"/>
</dbReference>
<keyword evidence="2" id="KW-0645">Protease</keyword>
<dbReference type="SUPFAM" id="SSF50156">
    <property type="entry name" value="PDZ domain-like"/>
    <property type="match status" value="1"/>
</dbReference>
<dbReference type="PROSITE" id="PS50106">
    <property type="entry name" value="PDZ"/>
    <property type="match status" value="1"/>
</dbReference>
<comment type="similarity">
    <text evidence="1">Belongs to the peptidase S1C family.</text>
</comment>
<evidence type="ECO:0000256" key="2">
    <source>
        <dbReference type="ARBA" id="ARBA00022670"/>
    </source>
</evidence>
<reference evidence="6 7" key="1">
    <citation type="journal article" date="2019" name="Int. J. Syst. Evol. Microbiol.">
        <title>The Global Catalogue of Microorganisms (GCM) 10K type strain sequencing project: providing services to taxonomists for standard genome sequencing and annotation.</title>
        <authorList>
            <consortium name="The Broad Institute Genomics Platform"/>
            <consortium name="The Broad Institute Genome Sequencing Center for Infectious Disease"/>
            <person name="Wu L."/>
            <person name="Ma J."/>
        </authorList>
    </citation>
    <scope>NUCLEOTIDE SEQUENCE [LARGE SCALE GENOMIC DNA]</scope>
    <source>
        <strain evidence="6 7">JCM 15672</strain>
    </source>
</reference>
<feature type="domain" description="PDZ" evidence="5">
    <location>
        <begin position="233"/>
        <end position="314"/>
    </location>
</feature>
<evidence type="ECO:0000259" key="5">
    <source>
        <dbReference type="PROSITE" id="PS50106"/>
    </source>
</evidence>
<feature type="signal peptide" evidence="4">
    <location>
        <begin position="1"/>
        <end position="24"/>
    </location>
</feature>
<evidence type="ECO:0000313" key="6">
    <source>
        <dbReference type="EMBL" id="GAA2044776.1"/>
    </source>
</evidence>
<dbReference type="InterPro" id="IPR051201">
    <property type="entry name" value="Chloro_Bact_Ser_Proteases"/>
</dbReference>
<dbReference type="PANTHER" id="PTHR43343">
    <property type="entry name" value="PEPTIDASE S12"/>
    <property type="match status" value="1"/>
</dbReference>
<dbReference type="SMART" id="SM00228">
    <property type="entry name" value="PDZ"/>
    <property type="match status" value="1"/>
</dbReference>
<evidence type="ECO:0000256" key="3">
    <source>
        <dbReference type="ARBA" id="ARBA00022801"/>
    </source>
</evidence>
<dbReference type="RefSeq" id="WP_344377927.1">
    <property type="nucleotide sequence ID" value="NZ_BAAAPW010000007.1"/>
</dbReference>
<keyword evidence="4" id="KW-0732">Signal</keyword>
<dbReference type="Pfam" id="PF17820">
    <property type="entry name" value="PDZ_6"/>
    <property type="match status" value="1"/>
</dbReference>
<comment type="caution">
    <text evidence="6">The sequence shown here is derived from an EMBL/GenBank/DDBJ whole genome shotgun (WGS) entry which is preliminary data.</text>
</comment>